<feature type="non-terminal residue" evidence="1">
    <location>
        <position position="62"/>
    </location>
</feature>
<evidence type="ECO:0008006" key="3">
    <source>
        <dbReference type="Google" id="ProtNLM"/>
    </source>
</evidence>
<dbReference type="Gene3D" id="1.10.418.20">
    <property type="match status" value="1"/>
</dbReference>
<dbReference type="InParanoid" id="G4YJC7"/>
<accession>G4YJC7</accession>
<dbReference type="SMR" id="G4YJC7"/>
<keyword evidence="2" id="KW-1185">Reference proteome</keyword>
<dbReference type="InterPro" id="IPR038765">
    <property type="entry name" value="Papain-like_cys_pep_sf"/>
</dbReference>
<dbReference type="EMBL" id="JH159151">
    <property type="protein sequence ID" value="EGZ29724.1"/>
    <property type="molecule type" value="Genomic_DNA"/>
</dbReference>
<sequence length="62" mass="7059">LVYETNPRQVNAIDCGIYMLHYFYKIMCHLDANPSRSLADALEEMTRGSFNVIKASRSTCSL</sequence>
<gene>
    <name evidence="1" type="ORF">PHYSODRAFT_420157</name>
</gene>
<name>G4YJC7_PHYSP</name>
<dbReference type="SUPFAM" id="SSF54001">
    <property type="entry name" value="Cysteine proteinases"/>
    <property type="match status" value="1"/>
</dbReference>
<proteinExistence type="predicted"/>
<dbReference type="KEGG" id="psoj:PHYSODRAFT_420157"/>
<dbReference type="RefSeq" id="XP_009516999.1">
    <property type="nucleotide sequence ID" value="XM_009518704.1"/>
</dbReference>
<dbReference type="AlphaFoldDB" id="G4YJC7"/>
<dbReference type="GeneID" id="20652103"/>
<organism evidence="1 2">
    <name type="scientific">Phytophthora sojae (strain P6497)</name>
    <name type="common">Soybean stem and root rot agent</name>
    <name type="synonym">Phytophthora megasperma f. sp. glycines</name>
    <dbReference type="NCBI Taxonomy" id="1094619"/>
    <lineage>
        <taxon>Eukaryota</taxon>
        <taxon>Sar</taxon>
        <taxon>Stramenopiles</taxon>
        <taxon>Oomycota</taxon>
        <taxon>Peronosporomycetes</taxon>
        <taxon>Peronosporales</taxon>
        <taxon>Peronosporaceae</taxon>
        <taxon>Phytophthora</taxon>
    </lineage>
</organism>
<dbReference type="Proteomes" id="UP000002640">
    <property type="component" value="Unassembled WGS sequence"/>
</dbReference>
<evidence type="ECO:0000313" key="2">
    <source>
        <dbReference type="Proteomes" id="UP000002640"/>
    </source>
</evidence>
<protein>
    <recommendedName>
        <fullName evidence="3">Ubiquitin-like protease family profile domain-containing protein</fullName>
    </recommendedName>
</protein>
<reference evidence="1 2" key="1">
    <citation type="journal article" date="2006" name="Science">
        <title>Phytophthora genome sequences uncover evolutionary origins and mechanisms of pathogenesis.</title>
        <authorList>
            <person name="Tyler B.M."/>
            <person name="Tripathy S."/>
            <person name="Zhang X."/>
            <person name="Dehal P."/>
            <person name="Jiang R.H."/>
            <person name="Aerts A."/>
            <person name="Arredondo F.D."/>
            <person name="Baxter L."/>
            <person name="Bensasson D."/>
            <person name="Beynon J.L."/>
            <person name="Chapman J."/>
            <person name="Damasceno C.M."/>
            <person name="Dorrance A.E."/>
            <person name="Dou D."/>
            <person name="Dickerman A.W."/>
            <person name="Dubchak I.L."/>
            <person name="Garbelotto M."/>
            <person name="Gijzen M."/>
            <person name="Gordon S.G."/>
            <person name="Govers F."/>
            <person name="Grunwald N.J."/>
            <person name="Huang W."/>
            <person name="Ivors K.L."/>
            <person name="Jones R.W."/>
            <person name="Kamoun S."/>
            <person name="Krampis K."/>
            <person name="Lamour K.H."/>
            <person name="Lee M.K."/>
            <person name="McDonald W.H."/>
            <person name="Medina M."/>
            <person name="Meijer H.J."/>
            <person name="Nordberg E.K."/>
            <person name="Maclean D.J."/>
            <person name="Ospina-Giraldo M.D."/>
            <person name="Morris P.F."/>
            <person name="Phuntumart V."/>
            <person name="Putnam N.H."/>
            <person name="Rash S."/>
            <person name="Rose J.K."/>
            <person name="Sakihama Y."/>
            <person name="Salamov A.A."/>
            <person name="Savidor A."/>
            <person name="Scheuring C.F."/>
            <person name="Smith B.M."/>
            <person name="Sobral B.W."/>
            <person name="Terry A."/>
            <person name="Torto-Alalibo T.A."/>
            <person name="Win J."/>
            <person name="Xu Z."/>
            <person name="Zhang H."/>
            <person name="Grigoriev I.V."/>
            <person name="Rokhsar D.S."/>
            <person name="Boore J.L."/>
        </authorList>
    </citation>
    <scope>NUCLEOTIDE SEQUENCE [LARGE SCALE GENOMIC DNA]</scope>
    <source>
        <strain evidence="1 2">P6497</strain>
    </source>
</reference>
<evidence type="ECO:0000313" key="1">
    <source>
        <dbReference type="EMBL" id="EGZ29724.1"/>
    </source>
</evidence>
<feature type="non-terminal residue" evidence="1">
    <location>
        <position position="1"/>
    </location>
</feature>